<feature type="non-terminal residue" evidence="2">
    <location>
        <position position="1"/>
    </location>
</feature>
<dbReference type="InterPro" id="IPR000250">
    <property type="entry name" value="Peptidase_G1"/>
</dbReference>
<dbReference type="GeneID" id="92092709"/>
<feature type="compositionally biased region" description="Low complexity" evidence="1">
    <location>
        <begin position="105"/>
        <end position="120"/>
    </location>
</feature>
<dbReference type="PRINTS" id="PR00977">
    <property type="entry name" value="SCYTLDPTASE"/>
</dbReference>
<dbReference type="Proteomes" id="UP001480595">
    <property type="component" value="Unassembled WGS sequence"/>
</dbReference>
<gene>
    <name evidence="2" type="ORF">PG994_008237</name>
</gene>
<proteinExistence type="predicted"/>
<organism evidence="2 3">
    <name type="scientific">Apiospora phragmitis</name>
    <dbReference type="NCBI Taxonomy" id="2905665"/>
    <lineage>
        <taxon>Eukaryota</taxon>
        <taxon>Fungi</taxon>
        <taxon>Dikarya</taxon>
        <taxon>Ascomycota</taxon>
        <taxon>Pezizomycotina</taxon>
        <taxon>Sordariomycetes</taxon>
        <taxon>Xylariomycetidae</taxon>
        <taxon>Amphisphaeriales</taxon>
        <taxon>Apiosporaceae</taxon>
        <taxon>Apiospora</taxon>
    </lineage>
</organism>
<name>A0ABR1USG3_9PEZI</name>
<sequence length="287" mass="30701">SYHFNRQSLPNHEDHRHHRRAHLRPRRPRRPLSPRSVASAPPPNALPSESSGRRNRSYRSTASLRLGSTTPTRYSSNWAGAVLIGRGYTSVTGTIVVPTPGPGASGQQSAASAGWASTATRARRRSCKRVSTSRIRTARSRTTLGQIELTKPTRYEWFPDYAYNFDGITIRAGDTVTMTVTASSKTGGTAVIDNQSTGQTVTHTFAAQSAALCETNAEWIVEDFESGGSLVPFADFGTVTFTGASAKSGGSTVGVSGATIIDIQQGNRVYTDCGTSGSSSVYCRYTG</sequence>
<feature type="compositionally biased region" description="Polar residues" evidence="1">
    <location>
        <begin position="58"/>
        <end position="71"/>
    </location>
</feature>
<dbReference type="InterPro" id="IPR013320">
    <property type="entry name" value="ConA-like_dom_sf"/>
</dbReference>
<dbReference type="SUPFAM" id="SSF49899">
    <property type="entry name" value="Concanavalin A-like lectins/glucanases"/>
    <property type="match status" value="1"/>
</dbReference>
<dbReference type="RefSeq" id="XP_066715133.1">
    <property type="nucleotide sequence ID" value="XM_066859646.1"/>
</dbReference>
<dbReference type="InterPro" id="IPR038656">
    <property type="entry name" value="Peptidase_G1_sf"/>
</dbReference>
<protein>
    <submittedName>
        <fullName evidence="2">Acid proteinase protein</fullName>
    </submittedName>
</protein>
<dbReference type="Gene3D" id="2.60.120.700">
    <property type="entry name" value="Peptidase G1"/>
    <property type="match status" value="1"/>
</dbReference>
<evidence type="ECO:0000313" key="2">
    <source>
        <dbReference type="EMBL" id="KAK8061871.1"/>
    </source>
</evidence>
<feature type="compositionally biased region" description="Polar residues" evidence="1">
    <location>
        <begin position="1"/>
        <end position="10"/>
    </location>
</feature>
<accession>A0ABR1USG3</accession>
<dbReference type="PANTHER" id="PTHR37536:SF1">
    <property type="entry name" value="ASPERGILLOPEPSIN, PUTAITVE (AFU_ORTHOLOGUE AFUA_7G01200)"/>
    <property type="match status" value="1"/>
</dbReference>
<feature type="region of interest" description="Disordered" evidence="1">
    <location>
        <begin position="101"/>
        <end position="121"/>
    </location>
</feature>
<dbReference type="CDD" id="cd13426">
    <property type="entry name" value="Peptidase_G1"/>
    <property type="match status" value="1"/>
</dbReference>
<comment type="caution">
    <text evidence="2">The sequence shown here is derived from an EMBL/GenBank/DDBJ whole genome shotgun (WGS) entry which is preliminary data.</text>
</comment>
<dbReference type="PANTHER" id="PTHR37536">
    <property type="entry name" value="PUTATIVE (AFU_ORTHOLOGUE AFUA_3G02970)-RELATED"/>
    <property type="match status" value="1"/>
</dbReference>
<feature type="compositionally biased region" description="Basic residues" evidence="1">
    <location>
        <begin position="15"/>
        <end position="32"/>
    </location>
</feature>
<reference evidence="2 3" key="1">
    <citation type="submission" date="2023-01" db="EMBL/GenBank/DDBJ databases">
        <title>Analysis of 21 Apiospora genomes using comparative genomics revels a genus with tremendous synthesis potential of carbohydrate active enzymes and secondary metabolites.</title>
        <authorList>
            <person name="Sorensen T."/>
        </authorList>
    </citation>
    <scope>NUCLEOTIDE SEQUENCE [LARGE SCALE GENOMIC DNA]</scope>
    <source>
        <strain evidence="2 3">CBS 135458</strain>
    </source>
</reference>
<keyword evidence="3" id="KW-1185">Reference proteome</keyword>
<dbReference type="Pfam" id="PF01828">
    <property type="entry name" value="Peptidase_A4"/>
    <property type="match status" value="1"/>
</dbReference>
<evidence type="ECO:0000313" key="3">
    <source>
        <dbReference type="Proteomes" id="UP001480595"/>
    </source>
</evidence>
<feature type="region of interest" description="Disordered" evidence="1">
    <location>
        <begin position="1"/>
        <end position="71"/>
    </location>
</feature>
<evidence type="ECO:0000256" key="1">
    <source>
        <dbReference type="SAM" id="MobiDB-lite"/>
    </source>
</evidence>
<dbReference type="EMBL" id="JAQQWL010000008">
    <property type="protein sequence ID" value="KAK8061871.1"/>
    <property type="molecule type" value="Genomic_DNA"/>
</dbReference>